<protein>
    <recommendedName>
        <fullName evidence="13">TIR domain-containing protein</fullName>
    </recommendedName>
</protein>
<dbReference type="SMART" id="SM00369">
    <property type="entry name" value="LRR_TYP"/>
    <property type="match status" value="4"/>
</dbReference>
<dbReference type="GO" id="GO:0005886">
    <property type="term" value="C:plasma membrane"/>
    <property type="evidence" value="ECO:0007669"/>
    <property type="project" value="TreeGrafter"/>
</dbReference>
<dbReference type="EMBL" id="JAEAOA010000637">
    <property type="protein sequence ID" value="KAK3577639.1"/>
    <property type="molecule type" value="Genomic_DNA"/>
</dbReference>
<keyword evidence="8 11" id="KW-0472">Membrane</keyword>
<keyword evidence="10" id="KW-0325">Glycoprotein</keyword>
<feature type="domain" description="TIR" evidence="13">
    <location>
        <begin position="631"/>
        <end position="773"/>
    </location>
</feature>
<evidence type="ECO:0000259" key="13">
    <source>
        <dbReference type="PROSITE" id="PS50104"/>
    </source>
</evidence>
<evidence type="ECO:0000256" key="2">
    <source>
        <dbReference type="ARBA" id="ARBA00009634"/>
    </source>
</evidence>
<name>A0AAE0RQA2_9BIVA</name>
<evidence type="ECO:0000256" key="3">
    <source>
        <dbReference type="ARBA" id="ARBA00022614"/>
    </source>
</evidence>
<sequence length="819" mass="93344">MDMHAQVAFSLFCLRTVLMTIMKASSSCVPNDISLVCRGIVTEGDFPLSIPLHVQRVNFDGTEFHADSFPKGLFSNTTWRNLTELAIVDFPNVKCIHNTFLEGLVGLQYLSISSCNGINLIESEAFRYTPNLEALHLEMLHGLAISIVVEALVGNLNGLKYLSLIDLHVSDNDIYLGENFIKAFTGKNITYLDISRSKVVGFYDEVYVKVLFNLKYLNISSTYIQLEMGLSIDGSEQKFTERYCPKWEVFDASGSPSFVFSNNISTYVYVSGNYSCPELKYIFLSNMASYMSKALAMNVILDLSRLNADAAVQVIDMSNNKLVYVNLTILGTDKVQQLQKLDLSGNGMEYIAPSSLRLLSLLKVLDMAENNLLSMQTTEDFSNLFRSATELRVLSLRNNHLTALPKTCFSSNTKLQLLDLRHNDLNDFNIDLSNMWSLKYIDLRNNRLHNLSLGMIHTLENISHHQMTKTKSNESNAADIFSLYRLDKIVLAAKYGYGQSIDMTRELPKKEEHMYWNLTIDLYGNPLQCDCESIYFLQWIISTNIIIVDMESLVCKYGNDLYPLNRETLDKVHFDCVSFPILIKIVVSSVTIGIVCASVFAFLALCIRRTSRRAKHMEFFKRLIQKVDAKLKFVVFLPFCSQDQDIVEKYIRPSLNNLLKQKLNINIREESELVCCGDRNFIPGLPIITEIHRCIDESLVVVPVITPSFLKSRWCKSECTVAIQKARNVVVLMKEQTDTSDADKMIRNLIHKYTRASWAVRDGEFIIRPKWDILIQSIVDKAMETACNGNEKTEIRLNRREEVKKMVGLLDSEEEEDEL</sequence>
<dbReference type="PANTHER" id="PTHR24365:SF530">
    <property type="entry name" value="MSTPROX-RELATED"/>
    <property type="match status" value="1"/>
</dbReference>
<dbReference type="GO" id="GO:0007165">
    <property type="term" value="P:signal transduction"/>
    <property type="evidence" value="ECO:0007669"/>
    <property type="project" value="InterPro"/>
</dbReference>
<keyword evidence="6" id="KW-0677">Repeat</keyword>
<evidence type="ECO:0000256" key="4">
    <source>
        <dbReference type="ARBA" id="ARBA00022692"/>
    </source>
</evidence>
<dbReference type="InterPro" id="IPR035897">
    <property type="entry name" value="Toll_tir_struct_dom_sf"/>
</dbReference>
<comment type="similarity">
    <text evidence="2">Belongs to the Toll-like receptor family.</text>
</comment>
<keyword evidence="9" id="KW-0675">Receptor</keyword>
<keyword evidence="4 11" id="KW-0812">Transmembrane</keyword>
<proteinExistence type="inferred from homology"/>
<feature type="signal peptide" evidence="12">
    <location>
        <begin position="1"/>
        <end position="19"/>
    </location>
</feature>
<dbReference type="Gene3D" id="3.40.50.10140">
    <property type="entry name" value="Toll/interleukin-1 receptor homology (TIR) domain"/>
    <property type="match status" value="1"/>
</dbReference>
<evidence type="ECO:0000313" key="15">
    <source>
        <dbReference type="Proteomes" id="UP001195483"/>
    </source>
</evidence>
<dbReference type="AlphaFoldDB" id="A0AAE0RQA2"/>
<evidence type="ECO:0000256" key="1">
    <source>
        <dbReference type="ARBA" id="ARBA00004479"/>
    </source>
</evidence>
<dbReference type="InterPro" id="IPR003591">
    <property type="entry name" value="Leu-rich_rpt_typical-subtyp"/>
</dbReference>
<dbReference type="GO" id="GO:0038023">
    <property type="term" value="F:signaling receptor activity"/>
    <property type="evidence" value="ECO:0007669"/>
    <property type="project" value="TreeGrafter"/>
</dbReference>
<dbReference type="InterPro" id="IPR001611">
    <property type="entry name" value="Leu-rich_rpt"/>
</dbReference>
<keyword evidence="3" id="KW-0433">Leucine-rich repeat</keyword>
<dbReference type="InterPro" id="IPR032675">
    <property type="entry name" value="LRR_dom_sf"/>
</dbReference>
<keyword evidence="15" id="KW-1185">Reference proteome</keyword>
<dbReference type="PROSITE" id="PS50104">
    <property type="entry name" value="TIR"/>
    <property type="match status" value="1"/>
</dbReference>
<dbReference type="Gene3D" id="3.80.10.10">
    <property type="entry name" value="Ribonuclease Inhibitor"/>
    <property type="match status" value="2"/>
</dbReference>
<dbReference type="Pfam" id="PF01582">
    <property type="entry name" value="TIR"/>
    <property type="match status" value="1"/>
</dbReference>
<reference evidence="14" key="2">
    <citation type="journal article" date="2021" name="Genome Biol. Evol.">
        <title>Developing a high-quality reference genome for a parasitic bivalve with doubly uniparental inheritance (Bivalvia: Unionida).</title>
        <authorList>
            <person name="Smith C.H."/>
        </authorList>
    </citation>
    <scope>NUCLEOTIDE SEQUENCE</scope>
    <source>
        <strain evidence="14">CHS0354</strain>
        <tissue evidence="14">Mantle</tissue>
    </source>
</reference>
<keyword evidence="5 12" id="KW-0732">Signal</keyword>
<dbReference type="PANTHER" id="PTHR24365">
    <property type="entry name" value="TOLL-LIKE RECEPTOR"/>
    <property type="match status" value="1"/>
</dbReference>
<dbReference type="InterPro" id="IPR000483">
    <property type="entry name" value="Cys-rich_flank_reg_C"/>
</dbReference>
<dbReference type="SMART" id="SM00082">
    <property type="entry name" value="LRRCT"/>
    <property type="match status" value="1"/>
</dbReference>
<dbReference type="SUPFAM" id="SSF52200">
    <property type="entry name" value="Toll/Interleukin receptor TIR domain"/>
    <property type="match status" value="1"/>
</dbReference>
<feature type="chain" id="PRO_5042282588" description="TIR domain-containing protein" evidence="12">
    <location>
        <begin position="20"/>
        <end position="819"/>
    </location>
</feature>
<reference evidence="14" key="3">
    <citation type="submission" date="2023-05" db="EMBL/GenBank/DDBJ databases">
        <authorList>
            <person name="Smith C.H."/>
        </authorList>
    </citation>
    <scope>NUCLEOTIDE SEQUENCE</scope>
    <source>
        <strain evidence="14">CHS0354</strain>
        <tissue evidence="14">Mantle</tissue>
    </source>
</reference>
<dbReference type="SMR" id="A0AAE0RQA2"/>
<keyword evidence="7 11" id="KW-1133">Transmembrane helix</keyword>
<dbReference type="InterPro" id="IPR000157">
    <property type="entry name" value="TIR_dom"/>
</dbReference>
<gene>
    <name evidence="14" type="ORF">CHS0354_010147</name>
</gene>
<evidence type="ECO:0000256" key="8">
    <source>
        <dbReference type="ARBA" id="ARBA00023136"/>
    </source>
</evidence>
<comment type="caution">
    <text evidence="14">The sequence shown here is derived from an EMBL/GenBank/DDBJ whole genome shotgun (WGS) entry which is preliminary data.</text>
</comment>
<reference evidence="14" key="1">
    <citation type="journal article" date="2021" name="Genome Biol. Evol.">
        <title>A High-Quality Reference Genome for a Parasitic Bivalve with Doubly Uniparental Inheritance (Bivalvia: Unionida).</title>
        <authorList>
            <person name="Smith C.H."/>
        </authorList>
    </citation>
    <scope>NUCLEOTIDE SEQUENCE</scope>
    <source>
        <strain evidence="14">CHS0354</strain>
    </source>
</reference>
<evidence type="ECO:0000256" key="6">
    <source>
        <dbReference type="ARBA" id="ARBA00022737"/>
    </source>
</evidence>
<dbReference type="Proteomes" id="UP001195483">
    <property type="component" value="Unassembled WGS sequence"/>
</dbReference>
<feature type="transmembrane region" description="Helical" evidence="11">
    <location>
        <begin position="581"/>
        <end position="607"/>
    </location>
</feature>
<dbReference type="SUPFAM" id="SSF52058">
    <property type="entry name" value="L domain-like"/>
    <property type="match status" value="2"/>
</dbReference>
<evidence type="ECO:0000256" key="11">
    <source>
        <dbReference type="SAM" id="Phobius"/>
    </source>
</evidence>
<evidence type="ECO:0000256" key="5">
    <source>
        <dbReference type="ARBA" id="ARBA00022729"/>
    </source>
</evidence>
<accession>A0AAE0RQA2</accession>
<evidence type="ECO:0000256" key="12">
    <source>
        <dbReference type="SAM" id="SignalP"/>
    </source>
</evidence>
<evidence type="ECO:0000313" key="14">
    <source>
        <dbReference type="EMBL" id="KAK3577639.1"/>
    </source>
</evidence>
<dbReference type="Pfam" id="PF13855">
    <property type="entry name" value="LRR_8"/>
    <property type="match status" value="1"/>
</dbReference>
<dbReference type="SMART" id="SM00255">
    <property type="entry name" value="TIR"/>
    <property type="match status" value="1"/>
</dbReference>
<evidence type="ECO:0000256" key="10">
    <source>
        <dbReference type="ARBA" id="ARBA00023180"/>
    </source>
</evidence>
<evidence type="ECO:0000256" key="7">
    <source>
        <dbReference type="ARBA" id="ARBA00022989"/>
    </source>
</evidence>
<organism evidence="14 15">
    <name type="scientific">Potamilus streckersoni</name>
    <dbReference type="NCBI Taxonomy" id="2493646"/>
    <lineage>
        <taxon>Eukaryota</taxon>
        <taxon>Metazoa</taxon>
        <taxon>Spiralia</taxon>
        <taxon>Lophotrochozoa</taxon>
        <taxon>Mollusca</taxon>
        <taxon>Bivalvia</taxon>
        <taxon>Autobranchia</taxon>
        <taxon>Heteroconchia</taxon>
        <taxon>Palaeoheterodonta</taxon>
        <taxon>Unionida</taxon>
        <taxon>Unionoidea</taxon>
        <taxon>Unionidae</taxon>
        <taxon>Ambleminae</taxon>
        <taxon>Lampsilini</taxon>
        <taxon>Potamilus</taxon>
    </lineage>
</organism>
<evidence type="ECO:0000256" key="9">
    <source>
        <dbReference type="ARBA" id="ARBA00023170"/>
    </source>
</evidence>
<comment type="subcellular location">
    <subcellularLocation>
        <location evidence="1">Membrane</location>
        <topology evidence="1">Single-pass type I membrane protein</topology>
    </subcellularLocation>
</comment>